<keyword evidence="2" id="KW-0808">Transferase</keyword>
<dbReference type="InterPro" id="IPR016461">
    <property type="entry name" value="COMT-like"/>
</dbReference>
<feature type="domain" description="O-methyltransferase dimerisation" evidence="5">
    <location>
        <begin position="470"/>
        <end position="556"/>
    </location>
</feature>
<gene>
    <name evidence="6" type="ORF">Sjap_005774</name>
</gene>
<dbReference type="Pfam" id="PF08100">
    <property type="entry name" value="Dimerisation"/>
    <property type="match status" value="2"/>
</dbReference>
<feature type="domain" description="O-methyltransferase C-terminal" evidence="4">
    <location>
        <begin position="408"/>
        <end position="450"/>
    </location>
</feature>
<dbReference type="FunFam" id="3.40.50.150:FF:000061">
    <property type="entry name" value="Caffeic acid O-methyltransferase"/>
    <property type="match status" value="1"/>
</dbReference>
<evidence type="ECO:0000256" key="2">
    <source>
        <dbReference type="ARBA" id="ARBA00022679"/>
    </source>
</evidence>
<dbReference type="InterPro" id="IPR001077">
    <property type="entry name" value="COMT_C"/>
</dbReference>
<protein>
    <submittedName>
        <fullName evidence="6">Uncharacterized protein</fullName>
    </submittedName>
</protein>
<keyword evidence="1" id="KW-0489">Methyltransferase</keyword>
<evidence type="ECO:0000313" key="7">
    <source>
        <dbReference type="Proteomes" id="UP001417504"/>
    </source>
</evidence>
<evidence type="ECO:0000256" key="1">
    <source>
        <dbReference type="ARBA" id="ARBA00022603"/>
    </source>
</evidence>
<keyword evidence="3" id="KW-0949">S-adenosyl-L-methionine</keyword>
<dbReference type="PROSITE" id="PS51683">
    <property type="entry name" value="SAM_OMT_II"/>
    <property type="match status" value="2"/>
</dbReference>
<dbReference type="PANTHER" id="PTHR11746">
    <property type="entry name" value="O-METHYLTRANSFERASE"/>
    <property type="match status" value="1"/>
</dbReference>
<accession>A0AAP0PM75</accession>
<dbReference type="FunFam" id="1.10.10.10:FF:000357">
    <property type="entry name" value="Caffeic acid 3-O-methyltransferase"/>
    <property type="match status" value="2"/>
</dbReference>
<feature type="domain" description="O-methyltransferase C-terminal" evidence="4">
    <location>
        <begin position="561"/>
        <end position="703"/>
    </location>
</feature>
<dbReference type="Gene3D" id="1.10.10.10">
    <property type="entry name" value="Winged helix-like DNA-binding domain superfamily/Winged helix DNA-binding domain"/>
    <property type="match status" value="3"/>
</dbReference>
<evidence type="ECO:0000259" key="5">
    <source>
        <dbReference type="Pfam" id="PF08100"/>
    </source>
</evidence>
<dbReference type="SUPFAM" id="SSF53335">
    <property type="entry name" value="S-adenosyl-L-methionine-dependent methyltransferases"/>
    <property type="match status" value="3"/>
</dbReference>
<evidence type="ECO:0000256" key="3">
    <source>
        <dbReference type="ARBA" id="ARBA00022691"/>
    </source>
</evidence>
<dbReference type="InterPro" id="IPR012967">
    <property type="entry name" value="COMT_dimerisation"/>
</dbReference>
<dbReference type="GO" id="GO:0046983">
    <property type="term" value="F:protein dimerization activity"/>
    <property type="evidence" value="ECO:0007669"/>
    <property type="project" value="InterPro"/>
</dbReference>
<dbReference type="AlphaFoldDB" id="A0AAP0PM75"/>
<proteinExistence type="predicted"/>
<evidence type="ECO:0000259" key="4">
    <source>
        <dbReference type="Pfam" id="PF00891"/>
    </source>
</evidence>
<organism evidence="6 7">
    <name type="scientific">Stephania japonica</name>
    <dbReference type="NCBI Taxonomy" id="461633"/>
    <lineage>
        <taxon>Eukaryota</taxon>
        <taxon>Viridiplantae</taxon>
        <taxon>Streptophyta</taxon>
        <taxon>Embryophyta</taxon>
        <taxon>Tracheophyta</taxon>
        <taxon>Spermatophyta</taxon>
        <taxon>Magnoliopsida</taxon>
        <taxon>Ranunculales</taxon>
        <taxon>Menispermaceae</taxon>
        <taxon>Menispermoideae</taxon>
        <taxon>Cissampelideae</taxon>
        <taxon>Stephania</taxon>
    </lineage>
</organism>
<dbReference type="InterPro" id="IPR036390">
    <property type="entry name" value="WH_DNA-bd_sf"/>
</dbReference>
<keyword evidence="7" id="KW-1185">Reference proteome</keyword>
<sequence>MDIIQTKLNDSIEDDEDFLFAMQLIGGSVLPMVLQTASELQVFEIIAKAGPGAYLSPKEIASQLPTRNPKSPVMLDRMLRLLTSYSVLASMVETNGNGEAERMYGLAPVCKYLVSNQDGVSLSPLMFLIQDKTFMGSWYHLKDAFIEGGIPFNKAHGVHAFEYPGIDQRFNEVFNKAMFNHTTIIMNKILETYKGFEDLKELVDVGGGIGTTISIITSKYPTIKGVNFDLPHVIEHAQTFLGVKHVGGDMFKCVPKGEAIFMKWILHDWSDEYCLKLLKNCYDSLPSDGKLIVVEAILPEAAEKNVAARGLCQIDLVMMTQNPGGKERTDKEFDALAVKASFAGIRKNSASSQQLLRVNSIANTNENGQVERKYGLTPACKYLVSNEDGVSLSPLIFLLQDKIFMDSWYHLKDAVLNGGIPFNKAHGVNAFEYSGTDQRFNEIFNKAMRKACWRRYVRVSSKRRIDFHEVLPMVLQAAIELQVLEIIAKAGLGVYLSPKEIASQITTRNPESPVLLDRIMRLLTSYSVLTSVLETSENGQVERMYGLAPVCRYLVSNEDWKILETYKGFEDVKELVDVGGGIGSTISIITSKYRTIKGINFDLLHVIESAPTFPGVEHVGGDMFKCVPKGEEIFMKLLKNCSDSLPSDGKLIVVEAILPEAAENDVAARGLCQIDLFTMTQYPRGKERTDREFEALAIKAGFAGISKICYVCNYWVMEFYKDI</sequence>
<dbReference type="Proteomes" id="UP001417504">
    <property type="component" value="Unassembled WGS sequence"/>
</dbReference>
<dbReference type="EMBL" id="JBBNAE010000002">
    <property type="protein sequence ID" value="KAK9145871.1"/>
    <property type="molecule type" value="Genomic_DNA"/>
</dbReference>
<dbReference type="Gene3D" id="3.40.50.150">
    <property type="entry name" value="Vaccinia Virus protein VP39"/>
    <property type="match status" value="2"/>
</dbReference>
<name>A0AAP0PM75_9MAGN</name>
<dbReference type="InterPro" id="IPR029063">
    <property type="entry name" value="SAM-dependent_MTases_sf"/>
</dbReference>
<dbReference type="InterPro" id="IPR036388">
    <property type="entry name" value="WH-like_DNA-bd_sf"/>
</dbReference>
<dbReference type="GO" id="GO:0032259">
    <property type="term" value="P:methylation"/>
    <property type="evidence" value="ECO:0007669"/>
    <property type="project" value="UniProtKB-KW"/>
</dbReference>
<dbReference type="GO" id="GO:0008171">
    <property type="term" value="F:O-methyltransferase activity"/>
    <property type="evidence" value="ECO:0007669"/>
    <property type="project" value="InterPro"/>
</dbReference>
<feature type="domain" description="O-methyltransferase dimerisation" evidence="5">
    <location>
        <begin position="22"/>
        <end position="115"/>
    </location>
</feature>
<comment type="caution">
    <text evidence="6">The sequence shown here is derived from an EMBL/GenBank/DDBJ whole genome shotgun (WGS) entry which is preliminary data.</text>
</comment>
<reference evidence="6 7" key="1">
    <citation type="submission" date="2024-01" db="EMBL/GenBank/DDBJ databases">
        <title>Genome assemblies of Stephania.</title>
        <authorList>
            <person name="Yang L."/>
        </authorList>
    </citation>
    <scope>NUCLEOTIDE SEQUENCE [LARGE SCALE GENOMIC DNA]</scope>
    <source>
        <strain evidence="6">QJT</strain>
        <tissue evidence="6">Leaf</tissue>
    </source>
</reference>
<feature type="domain" description="O-methyltransferase C-terminal" evidence="4">
    <location>
        <begin position="138"/>
        <end position="342"/>
    </location>
</feature>
<evidence type="ECO:0000313" key="6">
    <source>
        <dbReference type="EMBL" id="KAK9145871.1"/>
    </source>
</evidence>
<dbReference type="SUPFAM" id="SSF46785">
    <property type="entry name" value="Winged helix' DNA-binding domain"/>
    <property type="match status" value="2"/>
</dbReference>
<dbReference type="Pfam" id="PF00891">
    <property type="entry name" value="Methyltransf_2"/>
    <property type="match status" value="3"/>
</dbReference>